<dbReference type="EMBL" id="JAGGLJ010000008">
    <property type="protein sequence ID" value="MBP2025457.1"/>
    <property type="molecule type" value="Genomic_DNA"/>
</dbReference>
<organism evidence="3 4">
    <name type="scientific">Peptoniphilus stercorisuis</name>
    <dbReference type="NCBI Taxonomy" id="1436965"/>
    <lineage>
        <taxon>Bacteria</taxon>
        <taxon>Bacillati</taxon>
        <taxon>Bacillota</taxon>
        <taxon>Tissierellia</taxon>
        <taxon>Tissierellales</taxon>
        <taxon>Peptoniphilaceae</taxon>
        <taxon>Peptoniphilus</taxon>
    </lineage>
</organism>
<evidence type="ECO:0000313" key="3">
    <source>
        <dbReference type="EMBL" id="MBP2025457.1"/>
    </source>
</evidence>
<dbReference type="NCBIfam" id="TIGR00090">
    <property type="entry name" value="rsfS_iojap_ybeB"/>
    <property type="match status" value="1"/>
</dbReference>
<dbReference type="PANTHER" id="PTHR21043:SF0">
    <property type="entry name" value="MITOCHONDRIAL ASSEMBLY OF RIBOSOMAL LARGE SUBUNIT PROTEIN 1"/>
    <property type="match status" value="1"/>
</dbReference>
<evidence type="ECO:0000313" key="4">
    <source>
        <dbReference type="Proteomes" id="UP001519306"/>
    </source>
</evidence>
<protein>
    <recommendedName>
        <fullName evidence="2">Ribosomal silencing factor RsfS</fullName>
    </recommendedName>
</protein>
<dbReference type="HAMAP" id="MF_01477">
    <property type="entry name" value="Iojap_RsfS"/>
    <property type="match status" value="1"/>
</dbReference>
<name>A0ABS4KCI0_9FIRM</name>
<evidence type="ECO:0000256" key="1">
    <source>
        <dbReference type="ARBA" id="ARBA00010574"/>
    </source>
</evidence>
<dbReference type="PANTHER" id="PTHR21043">
    <property type="entry name" value="IOJAP SUPERFAMILY ORTHOLOG"/>
    <property type="match status" value="1"/>
</dbReference>
<dbReference type="Proteomes" id="UP001519306">
    <property type="component" value="Unassembled WGS sequence"/>
</dbReference>
<dbReference type="RefSeq" id="WP_210060752.1">
    <property type="nucleotide sequence ID" value="NZ_JAGGLJ010000008.1"/>
</dbReference>
<keyword evidence="4" id="KW-1185">Reference proteome</keyword>
<proteinExistence type="inferred from homology"/>
<reference evidence="3 4" key="1">
    <citation type="submission" date="2021-03" db="EMBL/GenBank/DDBJ databases">
        <title>Genomic Encyclopedia of Type Strains, Phase IV (KMG-IV): sequencing the most valuable type-strain genomes for metagenomic binning, comparative biology and taxonomic classification.</title>
        <authorList>
            <person name="Goeker M."/>
        </authorList>
    </citation>
    <scope>NUCLEOTIDE SEQUENCE [LARGE SCALE GENOMIC DNA]</scope>
    <source>
        <strain evidence="3 4">DSM 27563</strain>
    </source>
</reference>
<comment type="subunit">
    <text evidence="2">Interacts with ribosomal protein uL14 (rplN).</text>
</comment>
<comment type="similarity">
    <text evidence="1 2">Belongs to the Iojap/RsfS family.</text>
</comment>
<sequence>MDNKEKLDIIVKSCEDKRGTDIKILDLKGMTSVADYFVVVSGGSSNQVNAIADEIEDKMSEAGIELDNQEGKNSLRWILLDYGDIIVHVFHNEEREYYNLERLWSDEKVENKEDNN</sequence>
<dbReference type="Pfam" id="PF02410">
    <property type="entry name" value="RsfS"/>
    <property type="match status" value="1"/>
</dbReference>
<dbReference type="SUPFAM" id="SSF81301">
    <property type="entry name" value="Nucleotidyltransferase"/>
    <property type="match status" value="1"/>
</dbReference>
<keyword evidence="2" id="KW-0678">Repressor</keyword>
<keyword evidence="2" id="KW-0810">Translation regulation</keyword>
<evidence type="ECO:0000256" key="2">
    <source>
        <dbReference type="HAMAP-Rule" id="MF_01477"/>
    </source>
</evidence>
<dbReference type="InterPro" id="IPR004394">
    <property type="entry name" value="Iojap/RsfS/C7orf30"/>
</dbReference>
<keyword evidence="2" id="KW-0963">Cytoplasm</keyword>
<comment type="caution">
    <text evidence="3">The sequence shown here is derived from an EMBL/GenBank/DDBJ whole genome shotgun (WGS) entry which is preliminary data.</text>
</comment>
<accession>A0ABS4KCI0</accession>
<comment type="function">
    <text evidence="2">Functions as a ribosomal silencing factor. Interacts with ribosomal protein uL14 (rplN), blocking formation of intersubunit bridge B8. Prevents association of the 30S and 50S ribosomal subunits and the formation of functional ribosomes, thus repressing translation.</text>
</comment>
<gene>
    <name evidence="2" type="primary">rsfS</name>
    <name evidence="3" type="ORF">J2Z71_000990</name>
</gene>
<dbReference type="InterPro" id="IPR043519">
    <property type="entry name" value="NT_sf"/>
</dbReference>
<comment type="subcellular location">
    <subcellularLocation>
        <location evidence="2">Cytoplasm</location>
    </subcellularLocation>
</comment>
<dbReference type="Gene3D" id="3.30.460.10">
    <property type="entry name" value="Beta Polymerase, domain 2"/>
    <property type="match status" value="1"/>
</dbReference>